<dbReference type="PANTHER" id="PTHR43585">
    <property type="entry name" value="FUMIPYRROLE BIOSYNTHESIS PROTEIN C"/>
    <property type="match status" value="1"/>
</dbReference>
<dbReference type="GO" id="GO:0046872">
    <property type="term" value="F:metal ion binding"/>
    <property type="evidence" value="ECO:0007669"/>
    <property type="project" value="InterPro"/>
</dbReference>
<evidence type="ECO:0000259" key="6">
    <source>
        <dbReference type="PROSITE" id="PS50975"/>
    </source>
</evidence>
<evidence type="ECO:0000313" key="7">
    <source>
        <dbReference type="EMBL" id="KAF4658933.1"/>
    </source>
</evidence>
<gene>
    <name evidence="7" type="ORF">FOZ61_005132</name>
</gene>
<dbReference type="PROSITE" id="PS50975">
    <property type="entry name" value="ATP_GRASP"/>
    <property type="match status" value="1"/>
</dbReference>
<evidence type="ECO:0000313" key="8">
    <source>
        <dbReference type="Proteomes" id="UP000570595"/>
    </source>
</evidence>
<evidence type="ECO:0000256" key="5">
    <source>
        <dbReference type="SAM" id="MobiDB-lite"/>
    </source>
</evidence>
<evidence type="ECO:0000256" key="2">
    <source>
        <dbReference type="ARBA" id="ARBA00022741"/>
    </source>
</evidence>
<dbReference type="InterPro" id="IPR011761">
    <property type="entry name" value="ATP-grasp"/>
</dbReference>
<reference evidence="7 8" key="1">
    <citation type="submission" date="2020-04" db="EMBL/GenBank/DDBJ databases">
        <title>Perkinsus olseni comparative genomics.</title>
        <authorList>
            <person name="Bogema D.R."/>
        </authorList>
    </citation>
    <scope>NUCLEOTIDE SEQUENCE [LARGE SCALE GENOMIC DNA]</scope>
    <source>
        <strain evidence="7">ATCC PRA-179</strain>
    </source>
</reference>
<sequence>MRSFTSSPQTAAAAFTGPVIELSSSSSSSNNNSPASSSAVPSPASSSTLSSPMSSRGGSLCCEKKKEIILIGGSLGKRTMIKKHLQAYFPGVHEVWVSPHDLYRNATTMSSQVMRPGIAGVVGGSPGKTYAVASNQQAGHGIVDYSGVLDCLEKDLITRSRTSDILGVVPMLDGFVPFADRICATLGLHSCGNNPLTSDHRTDKALMQRCLAAKGLRHCESRSFTSADQALQWKRPSRDSPLVVKPANSGGCDGVCVCVTDEDLRDAFDDNMYRVNAERLTNEKMVMQEYLGALQEQPPVRAGLRRKRSKPGDGCEDQDSSSSGAAAEATESSRPCFEFIVNTVSVDGHHLLSDIWRGTPKAKLGSTECLYDIQESVPWSECPREVVDYAFKVLDATGVRNGAAHTEIMQRGDDVCLIEVNARVAGEVRGDLLRRATPQQQSFDQLYWLLLSLIKPSEFLQATRAYRPECDFNVTALFLRCEEEGPVTMSVRNLYAITQRSQFCRFGRALSPLNQAAPFDDEDDFAKIAERIPRVHNLRKTCDLISSPGVIIMRAEKTSGGRREISKLTARIRKAEKNGTLYVPRDSTESSSEMWHSPSKANLWRRNH</sequence>
<dbReference type="SUPFAM" id="SSF56059">
    <property type="entry name" value="Glutathione synthetase ATP-binding domain-like"/>
    <property type="match status" value="1"/>
</dbReference>
<dbReference type="AlphaFoldDB" id="A0A7J6LIF4"/>
<dbReference type="GO" id="GO:0005524">
    <property type="term" value="F:ATP binding"/>
    <property type="evidence" value="ECO:0007669"/>
    <property type="project" value="UniProtKB-UniRule"/>
</dbReference>
<dbReference type="EMBL" id="JABAHT010000289">
    <property type="protein sequence ID" value="KAF4658933.1"/>
    <property type="molecule type" value="Genomic_DNA"/>
</dbReference>
<feature type="compositionally biased region" description="Low complexity" evidence="5">
    <location>
        <begin position="23"/>
        <end position="55"/>
    </location>
</feature>
<feature type="compositionally biased region" description="Low complexity" evidence="5">
    <location>
        <begin position="320"/>
        <end position="329"/>
    </location>
</feature>
<dbReference type="Gene3D" id="3.30.470.20">
    <property type="entry name" value="ATP-grasp fold, B domain"/>
    <property type="match status" value="1"/>
</dbReference>
<evidence type="ECO:0000256" key="4">
    <source>
        <dbReference type="PROSITE-ProRule" id="PRU00409"/>
    </source>
</evidence>
<protein>
    <recommendedName>
        <fullName evidence="6">ATP-grasp domain-containing protein</fullName>
    </recommendedName>
</protein>
<feature type="region of interest" description="Disordered" evidence="5">
    <location>
        <begin position="21"/>
        <end position="59"/>
    </location>
</feature>
<accession>A0A7J6LIF4</accession>
<feature type="region of interest" description="Disordered" evidence="5">
    <location>
        <begin position="297"/>
        <end position="329"/>
    </location>
</feature>
<evidence type="ECO:0000256" key="3">
    <source>
        <dbReference type="ARBA" id="ARBA00022840"/>
    </source>
</evidence>
<feature type="domain" description="ATP-grasp" evidence="6">
    <location>
        <begin position="208"/>
        <end position="455"/>
    </location>
</feature>
<organism evidence="7 8">
    <name type="scientific">Perkinsus olseni</name>
    <name type="common">Perkinsus atlanticus</name>
    <dbReference type="NCBI Taxonomy" id="32597"/>
    <lineage>
        <taxon>Eukaryota</taxon>
        <taxon>Sar</taxon>
        <taxon>Alveolata</taxon>
        <taxon>Perkinsozoa</taxon>
        <taxon>Perkinsea</taxon>
        <taxon>Perkinsida</taxon>
        <taxon>Perkinsidae</taxon>
        <taxon>Perkinsus</taxon>
    </lineage>
</organism>
<feature type="region of interest" description="Disordered" evidence="5">
    <location>
        <begin position="583"/>
        <end position="608"/>
    </location>
</feature>
<keyword evidence="3 4" id="KW-0067">ATP-binding</keyword>
<dbReference type="GO" id="GO:0016874">
    <property type="term" value="F:ligase activity"/>
    <property type="evidence" value="ECO:0007669"/>
    <property type="project" value="UniProtKB-KW"/>
</dbReference>
<dbReference type="InterPro" id="IPR052032">
    <property type="entry name" value="ATP-dep_AA_Ligase"/>
</dbReference>
<name>A0A7J6LIF4_PEROL</name>
<dbReference type="Proteomes" id="UP000570595">
    <property type="component" value="Unassembled WGS sequence"/>
</dbReference>
<dbReference type="PANTHER" id="PTHR43585:SF2">
    <property type="entry name" value="ATP-GRASP ENZYME FSQD"/>
    <property type="match status" value="1"/>
</dbReference>
<proteinExistence type="predicted"/>
<keyword evidence="1" id="KW-0436">Ligase</keyword>
<dbReference type="OrthoDB" id="434648at2759"/>
<keyword evidence="2 4" id="KW-0547">Nucleotide-binding</keyword>
<evidence type="ECO:0000256" key="1">
    <source>
        <dbReference type="ARBA" id="ARBA00022598"/>
    </source>
</evidence>
<comment type="caution">
    <text evidence="7">The sequence shown here is derived from an EMBL/GenBank/DDBJ whole genome shotgun (WGS) entry which is preliminary data.</text>
</comment>